<dbReference type="EMBL" id="JBITGY010000005">
    <property type="protein sequence ID" value="MFI6499540.1"/>
    <property type="molecule type" value="Genomic_DNA"/>
</dbReference>
<comment type="caution">
    <text evidence="2">The sequence shown here is derived from an EMBL/GenBank/DDBJ whole genome shotgun (WGS) entry which is preliminary data.</text>
</comment>
<keyword evidence="3" id="KW-1185">Reference proteome</keyword>
<evidence type="ECO:0008006" key="4">
    <source>
        <dbReference type="Google" id="ProtNLM"/>
    </source>
</evidence>
<organism evidence="2 3">
    <name type="scientific">Nonomuraea typhae</name>
    <dbReference type="NCBI Taxonomy" id="2603600"/>
    <lineage>
        <taxon>Bacteria</taxon>
        <taxon>Bacillati</taxon>
        <taxon>Actinomycetota</taxon>
        <taxon>Actinomycetes</taxon>
        <taxon>Streptosporangiales</taxon>
        <taxon>Streptosporangiaceae</taxon>
        <taxon>Nonomuraea</taxon>
    </lineage>
</organism>
<evidence type="ECO:0000313" key="2">
    <source>
        <dbReference type="EMBL" id="MFI6499540.1"/>
    </source>
</evidence>
<feature type="transmembrane region" description="Helical" evidence="1">
    <location>
        <begin position="78"/>
        <end position="101"/>
    </location>
</feature>
<keyword evidence="1" id="KW-0812">Transmembrane</keyword>
<proteinExistence type="predicted"/>
<evidence type="ECO:0000313" key="3">
    <source>
        <dbReference type="Proteomes" id="UP001612741"/>
    </source>
</evidence>
<accession>A0ABW7YUE5</accession>
<reference evidence="2 3" key="1">
    <citation type="submission" date="2024-10" db="EMBL/GenBank/DDBJ databases">
        <title>The Natural Products Discovery Center: Release of the First 8490 Sequenced Strains for Exploring Actinobacteria Biosynthetic Diversity.</title>
        <authorList>
            <person name="Kalkreuter E."/>
            <person name="Kautsar S.A."/>
            <person name="Yang D."/>
            <person name="Bader C.D."/>
            <person name="Teijaro C.N."/>
            <person name="Fluegel L."/>
            <person name="Davis C.M."/>
            <person name="Simpson J.R."/>
            <person name="Lauterbach L."/>
            <person name="Steele A.D."/>
            <person name="Gui C."/>
            <person name="Meng S."/>
            <person name="Li G."/>
            <person name="Viehrig K."/>
            <person name="Ye F."/>
            <person name="Su P."/>
            <person name="Kiefer A.F."/>
            <person name="Nichols A."/>
            <person name="Cepeda A.J."/>
            <person name="Yan W."/>
            <person name="Fan B."/>
            <person name="Jiang Y."/>
            <person name="Adhikari A."/>
            <person name="Zheng C.-J."/>
            <person name="Schuster L."/>
            <person name="Cowan T.M."/>
            <person name="Smanski M.J."/>
            <person name="Chevrette M.G."/>
            <person name="De Carvalho L.P.S."/>
            <person name="Shen B."/>
        </authorList>
    </citation>
    <scope>NUCLEOTIDE SEQUENCE [LARGE SCALE GENOMIC DNA]</scope>
    <source>
        <strain evidence="2 3">NPDC050545</strain>
    </source>
</reference>
<feature type="transmembrane region" description="Helical" evidence="1">
    <location>
        <begin position="108"/>
        <end position="130"/>
    </location>
</feature>
<gene>
    <name evidence="2" type="ORF">ACIBG2_19285</name>
</gene>
<evidence type="ECO:0000256" key="1">
    <source>
        <dbReference type="SAM" id="Phobius"/>
    </source>
</evidence>
<feature type="transmembrane region" description="Helical" evidence="1">
    <location>
        <begin position="142"/>
        <end position="162"/>
    </location>
</feature>
<dbReference type="RefSeq" id="WP_397082915.1">
    <property type="nucleotide sequence ID" value="NZ_JBITGY010000005.1"/>
</dbReference>
<keyword evidence="1" id="KW-1133">Transmembrane helix</keyword>
<feature type="transmembrane region" description="Helical" evidence="1">
    <location>
        <begin position="6"/>
        <end position="25"/>
    </location>
</feature>
<sequence>MTAQIAAAWALIGLVTTIVLALASARIGRERAAAWLVVLGLVMLAIEEPLLTLFWSAIGPGADRDGMATLVTELARAHVLDSAALAAGLLVLLGWIALTAFRRGERWAAGTLIAGWAVVAATVLTTTLAVHGRGLPIGPGSGYGWEQLGVGLLAWAIGLWLVRGRAAGARPRTSGQGAS</sequence>
<feature type="transmembrane region" description="Helical" evidence="1">
    <location>
        <begin position="32"/>
        <end position="58"/>
    </location>
</feature>
<dbReference type="Proteomes" id="UP001612741">
    <property type="component" value="Unassembled WGS sequence"/>
</dbReference>
<protein>
    <recommendedName>
        <fullName evidence="4">DUF998 domain-containing protein</fullName>
    </recommendedName>
</protein>
<name>A0ABW7YUE5_9ACTN</name>
<keyword evidence="1" id="KW-0472">Membrane</keyword>